<dbReference type="CDD" id="cd07043">
    <property type="entry name" value="STAS_anti-anti-sigma_factors"/>
    <property type="match status" value="1"/>
</dbReference>
<dbReference type="EMBL" id="UGQM01000008">
    <property type="protein sequence ID" value="SUE32699.1"/>
    <property type="molecule type" value="Genomic_DNA"/>
</dbReference>
<feature type="domain" description="STAS" evidence="1">
    <location>
        <begin position="28"/>
        <end position="122"/>
    </location>
</feature>
<dbReference type="InterPro" id="IPR002645">
    <property type="entry name" value="STAS_dom"/>
</dbReference>
<dbReference type="AlphaFoldDB" id="A0A379MPM1"/>
<dbReference type="Gene3D" id="3.30.750.24">
    <property type="entry name" value="STAS domain"/>
    <property type="match status" value="1"/>
</dbReference>
<name>A0A379MPM1_9MYCO</name>
<proteinExistence type="predicted"/>
<dbReference type="Pfam" id="PF01740">
    <property type="entry name" value="STAS"/>
    <property type="match status" value="1"/>
</dbReference>
<sequence length="122" mass="12739">MNNQAEGRQAQTCSVTVDVKRSPTNKSVIYVSGELLRGATATMRRVVANELNRSPALLALDLTGVNRIDAEGIDALVSAATQAGESDISFCLVGVHGHPVGTALADAELTELFEIVAADSDT</sequence>
<reference evidence="2 3" key="1">
    <citation type="submission" date="2018-06" db="EMBL/GenBank/DDBJ databases">
        <authorList>
            <consortium name="Pathogen Informatics"/>
            <person name="Doyle S."/>
        </authorList>
    </citation>
    <scope>NUCLEOTIDE SEQUENCE [LARGE SCALE GENOMIC DNA]</scope>
    <source>
        <strain evidence="2 3">NCTC10742</strain>
    </source>
</reference>
<gene>
    <name evidence="2" type="ORF">NCTC10742_06063</name>
</gene>
<evidence type="ECO:0000259" key="1">
    <source>
        <dbReference type="PROSITE" id="PS50801"/>
    </source>
</evidence>
<evidence type="ECO:0000313" key="3">
    <source>
        <dbReference type="Proteomes" id="UP000254291"/>
    </source>
</evidence>
<dbReference type="InterPro" id="IPR036513">
    <property type="entry name" value="STAS_dom_sf"/>
</dbReference>
<dbReference type="SUPFAM" id="SSF52091">
    <property type="entry name" value="SpoIIaa-like"/>
    <property type="match status" value="1"/>
</dbReference>
<dbReference type="PROSITE" id="PS50801">
    <property type="entry name" value="STAS"/>
    <property type="match status" value="1"/>
</dbReference>
<organism evidence="2 3">
    <name type="scientific">Mycolicibacterium gilvum</name>
    <dbReference type="NCBI Taxonomy" id="1804"/>
    <lineage>
        <taxon>Bacteria</taxon>
        <taxon>Bacillati</taxon>
        <taxon>Actinomycetota</taxon>
        <taxon>Actinomycetes</taxon>
        <taxon>Mycobacteriales</taxon>
        <taxon>Mycobacteriaceae</taxon>
        <taxon>Mycolicibacterium</taxon>
    </lineage>
</organism>
<dbReference type="Proteomes" id="UP000254291">
    <property type="component" value="Unassembled WGS sequence"/>
</dbReference>
<accession>A0A379MPM1</accession>
<protein>
    <submittedName>
        <fullName evidence="2">Anti-anti-sigma regulatory factor (Antagonist of anti-sigma factor)</fullName>
    </submittedName>
</protein>
<evidence type="ECO:0000313" key="2">
    <source>
        <dbReference type="EMBL" id="SUE32699.1"/>
    </source>
</evidence>